<keyword evidence="5" id="KW-0479">Metal-binding</keyword>
<evidence type="ECO:0000256" key="5">
    <source>
        <dbReference type="ARBA" id="ARBA00022723"/>
    </source>
</evidence>
<evidence type="ECO:0000256" key="6">
    <source>
        <dbReference type="ARBA" id="ARBA00023002"/>
    </source>
</evidence>
<dbReference type="Gene3D" id="1.10.630.10">
    <property type="entry name" value="Cytochrome P450"/>
    <property type="match status" value="1"/>
</dbReference>
<comment type="similarity">
    <text evidence="3">Belongs to the cytochrome P450 family.</text>
</comment>
<dbReference type="PROSITE" id="PS00086">
    <property type="entry name" value="CYTOCHROME_P450"/>
    <property type="match status" value="1"/>
</dbReference>
<evidence type="ECO:0000256" key="4">
    <source>
        <dbReference type="ARBA" id="ARBA00022617"/>
    </source>
</evidence>
<dbReference type="InterPro" id="IPR011009">
    <property type="entry name" value="Kinase-like_dom_sf"/>
</dbReference>
<dbReference type="Pfam" id="PF00067">
    <property type="entry name" value="p450"/>
    <property type="match status" value="1"/>
</dbReference>
<dbReference type="GO" id="GO:0020037">
    <property type="term" value="F:heme binding"/>
    <property type="evidence" value="ECO:0007669"/>
    <property type="project" value="InterPro"/>
</dbReference>
<evidence type="ECO:0000313" key="12">
    <source>
        <dbReference type="Proteomes" id="UP000053105"/>
    </source>
</evidence>
<dbReference type="InterPro" id="IPR036396">
    <property type="entry name" value="Cyt_P450_sf"/>
</dbReference>
<name>A0A0N0BJD8_9HYME</name>
<organism evidence="11 12">
    <name type="scientific">Melipona quadrifasciata</name>
    <dbReference type="NCBI Taxonomy" id="166423"/>
    <lineage>
        <taxon>Eukaryota</taxon>
        <taxon>Metazoa</taxon>
        <taxon>Ecdysozoa</taxon>
        <taxon>Arthropoda</taxon>
        <taxon>Hexapoda</taxon>
        <taxon>Insecta</taxon>
        <taxon>Pterygota</taxon>
        <taxon>Neoptera</taxon>
        <taxon>Endopterygota</taxon>
        <taxon>Hymenoptera</taxon>
        <taxon>Apocrita</taxon>
        <taxon>Aculeata</taxon>
        <taxon>Apoidea</taxon>
        <taxon>Anthophila</taxon>
        <taxon>Apidae</taxon>
        <taxon>Melipona</taxon>
    </lineage>
</organism>
<dbReference type="Proteomes" id="UP000053105">
    <property type="component" value="Unassembled WGS sequence"/>
</dbReference>
<keyword evidence="9" id="KW-1133">Transmembrane helix</keyword>
<dbReference type="GO" id="GO:0016705">
    <property type="term" value="F:oxidoreductase activity, acting on paired donors, with incorporation or reduction of molecular oxygen"/>
    <property type="evidence" value="ECO:0007669"/>
    <property type="project" value="InterPro"/>
</dbReference>
<dbReference type="SUPFAM" id="SSF56112">
    <property type="entry name" value="Protein kinase-like (PK-like)"/>
    <property type="match status" value="1"/>
</dbReference>
<dbReference type="InterPro" id="IPR052402">
    <property type="entry name" value="ADCK_kinase"/>
</dbReference>
<keyword evidence="12" id="KW-1185">Reference proteome</keyword>
<dbReference type="GO" id="GO:0004497">
    <property type="term" value="F:monooxygenase activity"/>
    <property type="evidence" value="ECO:0007669"/>
    <property type="project" value="UniProtKB-KW"/>
</dbReference>
<dbReference type="GO" id="GO:0005739">
    <property type="term" value="C:mitochondrion"/>
    <property type="evidence" value="ECO:0007669"/>
    <property type="project" value="TreeGrafter"/>
</dbReference>
<dbReference type="GO" id="GO:0005506">
    <property type="term" value="F:iron ion binding"/>
    <property type="evidence" value="ECO:0007669"/>
    <property type="project" value="InterPro"/>
</dbReference>
<evidence type="ECO:0000256" key="7">
    <source>
        <dbReference type="ARBA" id="ARBA00023004"/>
    </source>
</evidence>
<evidence type="ECO:0000256" key="3">
    <source>
        <dbReference type="ARBA" id="ARBA00010617"/>
    </source>
</evidence>
<dbReference type="EMBL" id="KQ435719">
    <property type="protein sequence ID" value="KOX78791.1"/>
    <property type="molecule type" value="Genomic_DNA"/>
</dbReference>
<evidence type="ECO:0000256" key="2">
    <source>
        <dbReference type="ARBA" id="ARBA00009670"/>
    </source>
</evidence>
<dbReference type="AlphaFoldDB" id="A0A0N0BJD8"/>
<keyword evidence="6" id="KW-0560">Oxidoreductase</keyword>
<keyword evidence="8 11" id="KW-0503">Monooxygenase</keyword>
<dbReference type="PROSITE" id="PS50011">
    <property type="entry name" value="PROTEIN_KINASE_DOM"/>
    <property type="match status" value="1"/>
</dbReference>
<dbReference type="CDD" id="cd11054">
    <property type="entry name" value="CYP24A1-like"/>
    <property type="match status" value="1"/>
</dbReference>
<gene>
    <name evidence="11" type="ORF">WN51_08550</name>
</gene>
<protein>
    <submittedName>
        <fullName evidence="11">Ecdysone 20-monooxygenase</fullName>
    </submittedName>
</protein>
<evidence type="ECO:0000256" key="9">
    <source>
        <dbReference type="SAM" id="Phobius"/>
    </source>
</evidence>
<keyword evidence="9" id="KW-0472">Membrane</keyword>
<dbReference type="SUPFAM" id="SSF48264">
    <property type="entry name" value="Cytochrome P450"/>
    <property type="match status" value="1"/>
</dbReference>
<comment type="cofactor">
    <cofactor evidence="1">
        <name>heme</name>
        <dbReference type="ChEBI" id="CHEBI:30413"/>
    </cofactor>
</comment>
<dbReference type="PANTHER" id="PTHR45890">
    <property type="entry name" value="AARF DOMAIN CONTAINING KINASE 2 (PREDICTED)"/>
    <property type="match status" value="1"/>
</dbReference>
<keyword evidence="4" id="KW-0349">Heme</keyword>
<accession>A0A0N0BJD8</accession>
<evidence type="ECO:0000256" key="8">
    <source>
        <dbReference type="ARBA" id="ARBA00023033"/>
    </source>
</evidence>
<evidence type="ECO:0000313" key="11">
    <source>
        <dbReference type="EMBL" id="KOX78791.1"/>
    </source>
</evidence>
<comment type="similarity">
    <text evidence="2">Belongs to the protein kinase superfamily. ADCK protein kinase family.</text>
</comment>
<feature type="transmembrane region" description="Helical" evidence="9">
    <location>
        <begin position="18"/>
        <end position="45"/>
    </location>
</feature>
<dbReference type="PANTHER" id="PTHR45890:SF1">
    <property type="entry name" value="AARF DOMAIN CONTAINING KINASE 2"/>
    <property type="match status" value="1"/>
</dbReference>
<dbReference type="CDD" id="cd13971">
    <property type="entry name" value="ADCK2-like"/>
    <property type="match status" value="1"/>
</dbReference>
<dbReference type="InterPro" id="IPR017972">
    <property type="entry name" value="Cyt_P450_CS"/>
</dbReference>
<dbReference type="Gene3D" id="1.10.510.10">
    <property type="entry name" value="Transferase(Phosphotransferase) domain 1"/>
    <property type="match status" value="1"/>
</dbReference>
<evidence type="ECO:0000259" key="10">
    <source>
        <dbReference type="PROSITE" id="PS50011"/>
    </source>
</evidence>
<feature type="domain" description="Protein kinase" evidence="10">
    <location>
        <begin position="124"/>
        <end position="508"/>
    </location>
</feature>
<dbReference type="FunFam" id="1.10.630.10:FF:000006">
    <property type="entry name" value="Cytochrome P450 302a1, mitochondrial"/>
    <property type="match status" value="1"/>
</dbReference>
<reference evidence="11 12" key="1">
    <citation type="submission" date="2015-07" db="EMBL/GenBank/DDBJ databases">
        <title>The genome of Melipona quadrifasciata.</title>
        <authorList>
            <person name="Pan H."/>
            <person name="Kapheim K."/>
        </authorList>
    </citation>
    <scope>NUCLEOTIDE SEQUENCE [LARGE SCALE GENOMIC DNA]</scope>
    <source>
        <strain evidence="11">0111107301</strain>
        <tissue evidence="11">Whole body</tissue>
    </source>
</reference>
<evidence type="ECO:0000256" key="1">
    <source>
        <dbReference type="ARBA" id="ARBA00001971"/>
    </source>
</evidence>
<dbReference type="InterPro" id="IPR044095">
    <property type="entry name" value="ADCK2_dom"/>
</dbReference>
<dbReference type="GO" id="GO:0005524">
    <property type="term" value="F:ATP binding"/>
    <property type="evidence" value="ECO:0007669"/>
    <property type="project" value="InterPro"/>
</dbReference>
<dbReference type="Pfam" id="PF03109">
    <property type="entry name" value="ABC1"/>
    <property type="match status" value="1"/>
</dbReference>
<dbReference type="InterPro" id="IPR001128">
    <property type="entry name" value="Cyt_P450"/>
</dbReference>
<dbReference type="STRING" id="166423.A0A0N0BJD8"/>
<dbReference type="GO" id="GO:0004672">
    <property type="term" value="F:protein kinase activity"/>
    <property type="evidence" value="ECO:0007669"/>
    <property type="project" value="InterPro"/>
</dbReference>
<dbReference type="InterPro" id="IPR004147">
    <property type="entry name" value="ABC1_dom"/>
</dbReference>
<keyword evidence="7" id="KW-0408">Iron</keyword>
<dbReference type="InterPro" id="IPR000719">
    <property type="entry name" value="Prot_kinase_dom"/>
</dbReference>
<keyword evidence="9" id="KW-0812">Transmembrane</keyword>
<dbReference type="OrthoDB" id="3945418at2759"/>
<sequence>MQIYGNNLLVNSSEYESILGLILIVARIFVIGSVLTGLAIVYFVTRFTHRHVFPKILRRGIEFLGPIFIKFGQWASTRKDLFPEDVCRTLSQLQQSVSAHSWIYTKQLLKAIYGSNWRDIFVKFEHEMPIGSGCCGQVYKAWVDLNARVGVTRKPQIPVFIQIVEYLKFGSLISFIEKMLNDNVDELDANGHAHINRKLQPVAVKILHPGIKEQLRRDLFIMRGICKCATYIMPQLQWLSLTDCIDEFSQIMENQVDMNLEAQNLLQFSKNFSKKKDVIFPRPYTDFTQCEVLVESFHEGSPISDYLDGHDTKLQGKLAKIGIKMILKMVFKDNFVHCDLHPGNILVQTNCEPIGKISTWLRKFITFLPTYPRIVILDCGLVVSLNDRCRRNLKDVFRSVLMGNGELAAEHILEHSSCVSSDPEGFKSTMKDIVNSHLQSRINVSVSTVVTELFSAMVRHRVKQDGTFSSVILSMVVIEGLGRSLDPNIDIFMEVVPSFEMLLSNAWFEIIAATLLTILIFATSYRPAWWFWTGTSHKPSVSANEEKHDKKCQKTVSNVPGPYPLPIFGTRWIFSYVGPYKLNKIHEAYRDLYRRYGALCKEEALWNFPVISVFSRQDIEAILRRNSKYPLRPPQEVISYYRHTRRDRYTNLGLVNEQGETWHNLRVALTSELTGASTVLGFFPALNVVADSFIELIRRRRTGCKVTGFEELAYKMGLESTCTLILGRHLGFLKPDSSSELATRLAEAVRIHFTASRDAFYGLPLWKLLPTSAYKQLIESEDVIYNIISEIVEATILEKRNDAQDESLEAVFQSILKQKSLDIRDKKAAIVDFIAAGIHTLGNTLVFLFDLIARNPDVQAKLYEEAYSLAPSGCDLTIENLRQAKYLRACITESYRMIPTTTCIARILDESIELSGYHLTTGTTVLLHTWIAGLDKENFKAPERYLPERWLTPVSPHSPLLVAPFGTGRRICPGKRFVDLALQLILAKIIREFEIIVDEELELQFEFILAPKGPVSFGFRDRS</sequence>
<proteinExistence type="inferred from homology"/>